<evidence type="ECO:0000313" key="1">
    <source>
        <dbReference type="EMBL" id="KAG0414848.1"/>
    </source>
</evidence>
<protein>
    <submittedName>
        <fullName evidence="1">Uncharacterized protein</fullName>
    </submittedName>
</protein>
<gene>
    <name evidence="1" type="ORF">HPB47_007990</name>
</gene>
<evidence type="ECO:0000313" key="2">
    <source>
        <dbReference type="Proteomes" id="UP000805193"/>
    </source>
</evidence>
<comment type="caution">
    <text evidence="1">The sequence shown here is derived from an EMBL/GenBank/DDBJ whole genome shotgun (WGS) entry which is preliminary data.</text>
</comment>
<proteinExistence type="predicted"/>
<sequence length="789" mass="86619">MWSERETWPLIRLWEDSLEKLRGEKHNAKVYDAIVGALAEIGIVKTRQQVQSKIDNLAQRYRSSLPTDIVFWKIGAPPGFYQPVTPSGAGPPANPNQNFGAPRRGGGGGPSRLLPRSASLSPSGTSIPETRRNAMVSIEVDGESISPEDITEEAGWLTSHRRRGARALAQLGLTPGHSHGQEGAGSRPTNRQSRAEKQTSRQPRLPRQPPLPKEDIKIVLRPREGLDITKISHAELRDGVLRATGLGYDEAAEDLLRINPAKNIIVASTPSMEHASKYTAVKELRFGEKSYNVTAYAAPPEDTVKGIIHNIPEYDSAEDITRSLIYKKNTTILQARRMGRTNSAIIVFEGTKVPYYVYYRGAEYRCFIHKKRHEVCDGCGRLGHRTDVCPAPDKKICKICGTEAPPENHQCEPKCALCARDHPTGDKKCRLRFQTPYLLKKRKWEKQQSQNNRRRPQNGSSNPASTSSMLKKGEPSGDTPGQRGRSGSFPRLPRHGRQSRRDVSSGPGTRDNSASSQHRLRSSSRRRSPSIQGRQNQRHKSRSPSRNGRQLTGGNQTNKVSWANTVSHGKTSHKRSAPPKGGPSSEQSDQQSEITKIRQMLELVISENKKLKAELAQLKGTSAGSTPSPSPRNLGQAAQKSGQPNKVATPPKQSPEIPSENGSADAMDDSPLDSPPSKRRAKELTPSSSSQPAPSGSKKKNVDEDMLREFGENLSNTLNETLSAKFEAMLAQFAESMGTQIASLNARVTASENATPRVDRDGGAGPIKSTKSYFRPPAAEIPQNPHDHV</sequence>
<dbReference type="Proteomes" id="UP000805193">
    <property type="component" value="Unassembled WGS sequence"/>
</dbReference>
<reference evidence="1 2" key="1">
    <citation type="journal article" date="2020" name="Cell">
        <title>Large-Scale Comparative Analyses of Tick Genomes Elucidate Their Genetic Diversity and Vector Capacities.</title>
        <authorList>
            <consortium name="Tick Genome and Microbiome Consortium (TIGMIC)"/>
            <person name="Jia N."/>
            <person name="Wang J."/>
            <person name="Shi W."/>
            <person name="Du L."/>
            <person name="Sun Y."/>
            <person name="Zhan W."/>
            <person name="Jiang J.F."/>
            <person name="Wang Q."/>
            <person name="Zhang B."/>
            <person name="Ji P."/>
            <person name="Bell-Sakyi L."/>
            <person name="Cui X.M."/>
            <person name="Yuan T.T."/>
            <person name="Jiang B.G."/>
            <person name="Yang W.F."/>
            <person name="Lam T.T."/>
            <person name="Chang Q.C."/>
            <person name="Ding S.J."/>
            <person name="Wang X.J."/>
            <person name="Zhu J.G."/>
            <person name="Ruan X.D."/>
            <person name="Zhao L."/>
            <person name="Wei J.T."/>
            <person name="Ye R.Z."/>
            <person name="Que T.C."/>
            <person name="Du C.H."/>
            <person name="Zhou Y.H."/>
            <person name="Cheng J.X."/>
            <person name="Dai P.F."/>
            <person name="Guo W.B."/>
            <person name="Han X.H."/>
            <person name="Huang E.J."/>
            <person name="Li L.F."/>
            <person name="Wei W."/>
            <person name="Gao Y.C."/>
            <person name="Liu J.Z."/>
            <person name="Shao H.Z."/>
            <person name="Wang X."/>
            <person name="Wang C.C."/>
            <person name="Yang T.C."/>
            <person name="Huo Q.B."/>
            <person name="Li W."/>
            <person name="Chen H.Y."/>
            <person name="Chen S.E."/>
            <person name="Zhou L.G."/>
            <person name="Ni X.B."/>
            <person name="Tian J.H."/>
            <person name="Sheng Y."/>
            <person name="Liu T."/>
            <person name="Pan Y.S."/>
            <person name="Xia L.Y."/>
            <person name="Li J."/>
            <person name="Zhao F."/>
            <person name="Cao W.C."/>
        </authorList>
    </citation>
    <scope>NUCLEOTIDE SEQUENCE [LARGE SCALE GENOMIC DNA]</scope>
    <source>
        <strain evidence="1">Iper-2018</strain>
    </source>
</reference>
<name>A0AC60P6U2_IXOPE</name>
<keyword evidence="2" id="KW-1185">Reference proteome</keyword>
<dbReference type="EMBL" id="JABSTQ010011142">
    <property type="protein sequence ID" value="KAG0414848.1"/>
    <property type="molecule type" value="Genomic_DNA"/>
</dbReference>
<organism evidence="1 2">
    <name type="scientific">Ixodes persulcatus</name>
    <name type="common">Taiga tick</name>
    <dbReference type="NCBI Taxonomy" id="34615"/>
    <lineage>
        <taxon>Eukaryota</taxon>
        <taxon>Metazoa</taxon>
        <taxon>Ecdysozoa</taxon>
        <taxon>Arthropoda</taxon>
        <taxon>Chelicerata</taxon>
        <taxon>Arachnida</taxon>
        <taxon>Acari</taxon>
        <taxon>Parasitiformes</taxon>
        <taxon>Ixodida</taxon>
        <taxon>Ixodoidea</taxon>
        <taxon>Ixodidae</taxon>
        <taxon>Ixodinae</taxon>
        <taxon>Ixodes</taxon>
    </lineage>
</organism>
<accession>A0AC60P6U2</accession>